<evidence type="ECO:0000256" key="2">
    <source>
        <dbReference type="ARBA" id="ARBA00010544"/>
    </source>
</evidence>
<comment type="subcellular location">
    <subcellularLocation>
        <location evidence="1">Membrane</location>
        <topology evidence="1">Multi-pass membrane protein</topology>
    </subcellularLocation>
</comment>
<protein>
    <recommendedName>
        <fullName evidence="8">Heme exporter protein B</fullName>
    </recommendedName>
</protein>
<dbReference type="Pfam" id="PF03379">
    <property type="entry name" value="CcmB"/>
    <property type="match status" value="1"/>
</dbReference>
<feature type="transmembrane region" description="Helical" evidence="6">
    <location>
        <begin position="20"/>
        <end position="40"/>
    </location>
</feature>
<reference evidence="7" key="1">
    <citation type="journal article" date="2015" name="Proc. Natl. Acad. Sci. U.S.A.">
        <title>Networks of energetic and metabolic interactions define dynamics in microbial communities.</title>
        <authorList>
            <person name="Embree M."/>
            <person name="Liu J.K."/>
            <person name="Al-Bassam M.M."/>
            <person name="Zengler K."/>
        </authorList>
    </citation>
    <scope>NUCLEOTIDE SEQUENCE</scope>
</reference>
<comment type="caution">
    <text evidence="7">The sequence shown here is derived from an EMBL/GenBank/DDBJ whole genome shotgun (WGS) entry which is preliminary data.</text>
</comment>
<evidence type="ECO:0000256" key="4">
    <source>
        <dbReference type="ARBA" id="ARBA00022989"/>
    </source>
</evidence>
<evidence type="ECO:0000256" key="1">
    <source>
        <dbReference type="ARBA" id="ARBA00004141"/>
    </source>
</evidence>
<feature type="transmembrane region" description="Helical" evidence="6">
    <location>
        <begin position="94"/>
        <end position="120"/>
    </location>
</feature>
<proteinExistence type="inferred from homology"/>
<feature type="transmembrane region" description="Helical" evidence="6">
    <location>
        <begin position="132"/>
        <end position="155"/>
    </location>
</feature>
<name>A0A0W8G2N1_9ZZZZ</name>
<evidence type="ECO:0000256" key="6">
    <source>
        <dbReference type="SAM" id="Phobius"/>
    </source>
</evidence>
<feature type="transmembrane region" description="Helical" evidence="6">
    <location>
        <begin position="161"/>
        <end position="181"/>
    </location>
</feature>
<gene>
    <name evidence="7" type="ORF">ASZ90_002738</name>
</gene>
<dbReference type="GO" id="GO:0017004">
    <property type="term" value="P:cytochrome complex assembly"/>
    <property type="evidence" value="ECO:0007669"/>
    <property type="project" value="InterPro"/>
</dbReference>
<evidence type="ECO:0000313" key="7">
    <source>
        <dbReference type="EMBL" id="KUG27419.1"/>
    </source>
</evidence>
<evidence type="ECO:0000256" key="5">
    <source>
        <dbReference type="ARBA" id="ARBA00023136"/>
    </source>
</evidence>
<comment type="similarity">
    <text evidence="2">Belongs to the CcmB/CycW/HelB family.</text>
</comment>
<dbReference type="GO" id="GO:0016020">
    <property type="term" value="C:membrane"/>
    <property type="evidence" value="ECO:0007669"/>
    <property type="project" value="UniProtKB-SubCell"/>
</dbReference>
<dbReference type="EMBL" id="LNQE01000331">
    <property type="protein sequence ID" value="KUG27419.1"/>
    <property type="molecule type" value="Genomic_DNA"/>
</dbReference>
<organism evidence="7">
    <name type="scientific">hydrocarbon metagenome</name>
    <dbReference type="NCBI Taxonomy" id="938273"/>
    <lineage>
        <taxon>unclassified sequences</taxon>
        <taxon>metagenomes</taxon>
        <taxon>ecological metagenomes</taxon>
    </lineage>
</organism>
<dbReference type="AlphaFoldDB" id="A0A0W8G2N1"/>
<dbReference type="GO" id="GO:0015232">
    <property type="term" value="F:heme transmembrane transporter activity"/>
    <property type="evidence" value="ECO:0007669"/>
    <property type="project" value="InterPro"/>
</dbReference>
<evidence type="ECO:0000256" key="3">
    <source>
        <dbReference type="ARBA" id="ARBA00022692"/>
    </source>
</evidence>
<feature type="transmembrane region" description="Helical" evidence="6">
    <location>
        <begin position="52"/>
        <end position="74"/>
    </location>
</feature>
<feature type="transmembrane region" description="Helical" evidence="6">
    <location>
        <begin position="193"/>
        <end position="215"/>
    </location>
</feature>
<keyword evidence="4 6" id="KW-1133">Transmembrane helix</keyword>
<keyword evidence="3 6" id="KW-0812">Transmembrane</keyword>
<accession>A0A0W8G2N1</accession>
<dbReference type="InterPro" id="IPR003544">
    <property type="entry name" value="Cyt_c_biogenesis_CcmB"/>
</dbReference>
<evidence type="ECO:0008006" key="8">
    <source>
        <dbReference type="Google" id="ProtNLM"/>
    </source>
</evidence>
<keyword evidence="5 6" id="KW-0472">Membrane</keyword>
<sequence>MLSRAAAVAAKDVRLSLAGAQGPAQTVLLGLILIFIFSLSRDPGELFPPLSAAAVFWLATAFGQVLVFNTLYSLEEGGCRDGLLLSPAPVQAVWLGKAAAGMALLLACQAVFAPAVVAFLGQRPAGSLLSGLFFLLVADWGIVALGSLLGAISAGRGARESLLTVVLFPLLTPLLLAAIRLTEGVLSGEPADVSLWLGMALAFDAVFTAAALALFPSLYSGED</sequence>